<feature type="binding site" evidence="5">
    <location>
        <begin position="123"/>
        <end position="127"/>
    </location>
    <ligand>
        <name>S-adenosyl-L-methionine</name>
        <dbReference type="ChEBI" id="CHEBI:59789"/>
    </ligand>
</feature>
<dbReference type="OrthoDB" id="9800643at2"/>
<dbReference type="PANTHER" id="PTHR18895:SF74">
    <property type="entry name" value="MTRF1L RELEASE FACTOR GLUTAMINE METHYLTRANSFERASE"/>
    <property type="match status" value="1"/>
</dbReference>
<dbReference type="GO" id="GO:0102559">
    <property type="term" value="F:peptide chain release factor N(5)-glutamine methyltransferase activity"/>
    <property type="evidence" value="ECO:0007669"/>
    <property type="project" value="UniProtKB-EC"/>
</dbReference>
<dbReference type="InterPro" id="IPR040758">
    <property type="entry name" value="PrmC_N"/>
</dbReference>
<dbReference type="Pfam" id="PF17827">
    <property type="entry name" value="PrmC_N"/>
    <property type="match status" value="1"/>
</dbReference>
<keyword evidence="9" id="KW-1185">Reference proteome</keyword>
<dbReference type="RefSeq" id="WP_151865467.1">
    <property type="nucleotide sequence ID" value="NZ_WBZB01000015.1"/>
</dbReference>
<feature type="binding site" evidence="5">
    <location>
        <position position="146"/>
    </location>
    <ligand>
        <name>S-adenosyl-L-methionine</name>
        <dbReference type="ChEBI" id="CHEBI:59789"/>
    </ligand>
</feature>
<dbReference type="NCBIfam" id="TIGR03534">
    <property type="entry name" value="RF_mod_PrmC"/>
    <property type="match status" value="1"/>
</dbReference>
<keyword evidence="1 5" id="KW-0489">Methyltransferase</keyword>
<dbReference type="PROSITE" id="PS00092">
    <property type="entry name" value="N6_MTASE"/>
    <property type="match status" value="1"/>
</dbReference>
<dbReference type="SUPFAM" id="SSF53335">
    <property type="entry name" value="S-adenosyl-L-methionine-dependent methyltransferases"/>
    <property type="match status" value="1"/>
</dbReference>
<evidence type="ECO:0000256" key="4">
    <source>
        <dbReference type="ARBA" id="ARBA00048391"/>
    </source>
</evidence>
<dbReference type="Pfam" id="PF05175">
    <property type="entry name" value="MTS"/>
    <property type="match status" value="1"/>
</dbReference>
<comment type="catalytic activity">
    <reaction evidence="4 5">
        <text>L-glutaminyl-[peptide chain release factor] + S-adenosyl-L-methionine = N(5)-methyl-L-glutaminyl-[peptide chain release factor] + S-adenosyl-L-homocysteine + H(+)</text>
        <dbReference type="Rhea" id="RHEA:42896"/>
        <dbReference type="Rhea" id="RHEA-COMP:10271"/>
        <dbReference type="Rhea" id="RHEA-COMP:10272"/>
        <dbReference type="ChEBI" id="CHEBI:15378"/>
        <dbReference type="ChEBI" id="CHEBI:30011"/>
        <dbReference type="ChEBI" id="CHEBI:57856"/>
        <dbReference type="ChEBI" id="CHEBI:59789"/>
        <dbReference type="ChEBI" id="CHEBI:61891"/>
        <dbReference type="EC" id="2.1.1.297"/>
    </reaction>
</comment>
<reference evidence="8 9" key="1">
    <citation type="submission" date="2019-10" db="EMBL/GenBank/DDBJ databases">
        <title>Alkaliphilus serpentinus sp. nov. and Alkaliphilus pronyensis sp. nov., two novel anaerobic alkaliphilic species isolated from the serpentinized-hosted hydrothermal field of the Prony Bay (New Caledonia).</title>
        <authorList>
            <person name="Postec A."/>
        </authorList>
    </citation>
    <scope>NUCLEOTIDE SEQUENCE [LARGE SCALE GENOMIC DNA]</scope>
    <source>
        <strain evidence="8 9">LacT</strain>
    </source>
</reference>
<feature type="domain" description="Release factor glutamine methyltransferase N-terminal" evidence="7">
    <location>
        <begin position="5"/>
        <end position="74"/>
    </location>
</feature>
<feature type="binding site" evidence="5">
    <location>
        <begin position="194"/>
        <end position="197"/>
    </location>
    <ligand>
        <name>substrate</name>
    </ligand>
</feature>
<accession>A0A833HPI8</accession>
<feature type="binding site" evidence="5">
    <location>
        <position position="194"/>
    </location>
    <ligand>
        <name>S-adenosyl-L-methionine</name>
        <dbReference type="ChEBI" id="CHEBI:59789"/>
    </ligand>
</feature>
<evidence type="ECO:0000256" key="2">
    <source>
        <dbReference type="ARBA" id="ARBA00022679"/>
    </source>
</evidence>
<dbReference type="Gene3D" id="1.10.8.10">
    <property type="entry name" value="DNA helicase RuvA subunit, C-terminal domain"/>
    <property type="match status" value="1"/>
</dbReference>
<sequence length="289" mass="32983">MKLLDLLKAAEDRLFNKGIKTPRLDAEVLLCHLLEVERIQLHIYPEREISREICRKFWMLIEKRLMGMPIQYIVNRQEFMGLNFFVEEGVLIPRGDTEILVEEVIDLLNQYEKPQLLKVAEVGTGSGAISISLAVMIEKIRVYSIDVSEKALEVAKKNAIINKVDDKIKFILGDRLYPLMGDNLNEGYQLIVSNPPYIRSKEIENLGPEVKLYEPHLALDGGEDGLDFYVNITASARDLLVDNGWLAFEIGFDQGRDVENILKSNSFKDVRVIKDLAGLDRVVVGRWKP</sequence>
<dbReference type="EC" id="2.1.1.297" evidence="5"/>
<dbReference type="InterPro" id="IPR019874">
    <property type="entry name" value="RF_methyltr_PrmC"/>
</dbReference>
<organism evidence="8 9">
    <name type="scientific">Alkaliphilus serpentinus</name>
    <dbReference type="NCBI Taxonomy" id="1482731"/>
    <lineage>
        <taxon>Bacteria</taxon>
        <taxon>Bacillati</taxon>
        <taxon>Bacillota</taxon>
        <taxon>Clostridia</taxon>
        <taxon>Peptostreptococcales</taxon>
        <taxon>Natronincolaceae</taxon>
        <taxon>Alkaliphilus</taxon>
    </lineage>
</organism>
<name>A0A833HPI8_9FIRM</name>
<feature type="domain" description="Methyltransferase small" evidence="6">
    <location>
        <begin position="107"/>
        <end position="202"/>
    </location>
</feature>
<dbReference type="AlphaFoldDB" id="A0A833HPI8"/>
<comment type="similarity">
    <text evidence="5">Belongs to the protein N5-glutamine methyltransferase family. PrmC subfamily.</text>
</comment>
<keyword evidence="2 5" id="KW-0808">Transferase</keyword>
<evidence type="ECO:0000259" key="7">
    <source>
        <dbReference type="Pfam" id="PF17827"/>
    </source>
</evidence>
<evidence type="ECO:0000256" key="1">
    <source>
        <dbReference type="ARBA" id="ARBA00022603"/>
    </source>
</evidence>
<dbReference type="InterPro" id="IPR002052">
    <property type="entry name" value="DNA_methylase_N6_adenine_CS"/>
</dbReference>
<dbReference type="HAMAP" id="MF_02126">
    <property type="entry name" value="RF_methyltr_PrmC"/>
    <property type="match status" value="1"/>
</dbReference>
<dbReference type="GO" id="GO:0003676">
    <property type="term" value="F:nucleic acid binding"/>
    <property type="evidence" value="ECO:0007669"/>
    <property type="project" value="InterPro"/>
</dbReference>
<dbReference type="InterPro" id="IPR029063">
    <property type="entry name" value="SAM-dependent_MTases_sf"/>
</dbReference>
<keyword evidence="3 5" id="KW-0949">S-adenosyl-L-methionine</keyword>
<evidence type="ECO:0000256" key="3">
    <source>
        <dbReference type="ARBA" id="ARBA00022691"/>
    </source>
</evidence>
<evidence type="ECO:0000256" key="5">
    <source>
        <dbReference type="HAMAP-Rule" id="MF_02126"/>
    </source>
</evidence>
<dbReference type="GO" id="GO:0032259">
    <property type="term" value="P:methylation"/>
    <property type="evidence" value="ECO:0007669"/>
    <property type="project" value="UniProtKB-KW"/>
</dbReference>
<dbReference type="CDD" id="cd02440">
    <property type="entry name" value="AdoMet_MTases"/>
    <property type="match status" value="1"/>
</dbReference>
<dbReference type="InterPro" id="IPR004556">
    <property type="entry name" value="HemK-like"/>
</dbReference>
<protein>
    <recommendedName>
        <fullName evidence="5">Release factor glutamine methyltransferase</fullName>
        <shortName evidence="5">RF MTase</shortName>
        <ecNumber evidence="5">2.1.1.297</ecNumber>
    </recommendedName>
    <alternativeName>
        <fullName evidence="5">N5-glutamine methyltransferase PrmC</fullName>
    </alternativeName>
    <alternativeName>
        <fullName evidence="5">Protein-(glutamine-N5) MTase PrmC</fullName>
    </alternativeName>
    <alternativeName>
        <fullName evidence="5">Protein-glutamine N-methyltransferase PrmC</fullName>
    </alternativeName>
</protein>
<evidence type="ECO:0000313" key="9">
    <source>
        <dbReference type="Proteomes" id="UP000465601"/>
    </source>
</evidence>
<gene>
    <name evidence="5 8" type="primary">prmC</name>
    <name evidence="8" type="ORF">F8153_05995</name>
</gene>
<comment type="caution">
    <text evidence="5">Lacks conserved residue(s) required for the propagation of feature annotation.</text>
</comment>
<dbReference type="InterPro" id="IPR007848">
    <property type="entry name" value="Small_mtfrase_dom"/>
</dbReference>
<evidence type="ECO:0000259" key="6">
    <source>
        <dbReference type="Pfam" id="PF05175"/>
    </source>
</evidence>
<dbReference type="PANTHER" id="PTHR18895">
    <property type="entry name" value="HEMK METHYLTRANSFERASE"/>
    <property type="match status" value="1"/>
</dbReference>
<evidence type="ECO:0000313" key="8">
    <source>
        <dbReference type="EMBL" id="KAB3530879.1"/>
    </source>
</evidence>
<dbReference type="NCBIfam" id="TIGR00536">
    <property type="entry name" value="hemK_fam"/>
    <property type="match status" value="1"/>
</dbReference>
<comment type="caution">
    <text evidence="8">The sequence shown here is derived from an EMBL/GenBank/DDBJ whole genome shotgun (WGS) entry which is preliminary data.</text>
</comment>
<dbReference type="Gene3D" id="3.40.50.150">
    <property type="entry name" value="Vaccinia Virus protein VP39"/>
    <property type="match status" value="1"/>
</dbReference>
<proteinExistence type="inferred from homology"/>
<dbReference type="EMBL" id="WBZB01000015">
    <property type="protein sequence ID" value="KAB3530879.1"/>
    <property type="molecule type" value="Genomic_DNA"/>
</dbReference>
<comment type="function">
    <text evidence="5">Methylates the class 1 translation termination release factors RF1/PrfA and RF2/PrfB on the glutamine residue of the universally conserved GGQ motif.</text>
</comment>
<dbReference type="InterPro" id="IPR050320">
    <property type="entry name" value="N5-glutamine_MTase"/>
</dbReference>
<dbReference type="Proteomes" id="UP000465601">
    <property type="component" value="Unassembled WGS sequence"/>
</dbReference>